<dbReference type="InterPro" id="IPR048863">
    <property type="entry name" value="BRR2_plug"/>
</dbReference>
<feature type="domain" description="Pre-mRNA-splicing helicase BRR2-like plug" evidence="2">
    <location>
        <begin position="41"/>
        <end position="88"/>
    </location>
</feature>
<gene>
    <name evidence="3" type="ORF">B5M09_004067</name>
</gene>
<accession>A0A425CR64</accession>
<evidence type="ECO:0000256" key="1">
    <source>
        <dbReference type="SAM" id="MobiDB-lite"/>
    </source>
</evidence>
<dbReference type="EMBL" id="MZMZ02004263">
    <property type="protein sequence ID" value="RQM19525.1"/>
    <property type="molecule type" value="Genomic_DNA"/>
</dbReference>
<keyword evidence="4" id="KW-1185">Reference proteome</keyword>
<sequence length="210" mass="23623">MLAITPLATMSVKKLFIGGHENILKRTEESFSYISSTDVSRAVYEELLQVMNTCLGDQPSEIMADAAEQILQVVKNDDYRDDEKYRETAKFLPGMPSHEFSPEDDGDGMDKEMGVAVVFDGDDQEEGSDNDEIRDDDDDGDELMREGMRLIDWMMNEGINGGLDDIDAFWLQREQGAHGSSKRSRMRSDLRSRYGGGGCYSLYIAMLNDT</sequence>
<dbReference type="VEuPathDB" id="FungiDB:H257_11861"/>
<reference evidence="3" key="1">
    <citation type="submission" date="2018-07" db="EMBL/GenBank/DDBJ databases">
        <title>Annotation of Aphanomyces astaci genome assembly.</title>
        <authorList>
            <person name="Studholme D.J."/>
        </authorList>
    </citation>
    <scope>NUCLEOTIDE SEQUENCE [LARGE SCALE GENOMIC DNA]</scope>
    <source>
        <strain evidence="3">Pc</strain>
    </source>
</reference>
<evidence type="ECO:0000313" key="3">
    <source>
        <dbReference type="EMBL" id="RQM19525.1"/>
    </source>
</evidence>
<proteinExistence type="predicted"/>
<evidence type="ECO:0000313" key="4">
    <source>
        <dbReference type="Proteomes" id="UP000284702"/>
    </source>
</evidence>
<dbReference type="AlphaFoldDB" id="A0A425CR64"/>
<evidence type="ECO:0000259" key="2">
    <source>
        <dbReference type="Pfam" id="PF21188"/>
    </source>
</evidence>
<name>A0A425CR64_APHAT</name>
<dbReference type="Proteomes" id="UP000284702">
    <property type="component" value="Unassembled WGS sequence"/>
</dbReference>
<dbReference type="VEuPathDB" id="FungiDB:H257_19029"/>
<dbReference type="Pfam" id="PF21188">
    <property type="entry name" value="BRR2_plug"/>
    <property type="match status" value="1"/>
</dbReference>
<organism evidence="3 4">
    <name type="scientific">Aphanomyces astaci</name>
    <name type="common">Crayfish plague agent</name>
    <dbReference type="NCBI Taxonomy" id="112090"/>
    <lineage>
        <taxon>Eukaryota</taxon>
        <taxon>Sar</taxon>
        <taxon>Stramenopiles</taxon>
        <taxon>Oomycota</taxon>
        <taxon>Saprolegniomycetes</taxon>
        <taxon>Saprolegniales</taxon>
        <taxon>Verrucalvaceae</taxon>
        <taxon>Aphanomyces</taxon>
    </lineage>
</organism>
<protein>
    <recommendedName>
        <fullName evidence="2">Pre-mRNA-splicing helicase BRR2-like plug domain-containing protein</fullName>
    </recommendedName>
</protein>
<comment type="caution">
    <text evidence="3">The sequence shown here is derived from an EMBL/GenBank/DDBJ whole genome shotgun (WGS) entry which is preliminary data.</text>
</comment>
<feature type="region of interest" description="Disordered" evidence="1">
    <location>
        <begin position="120"/>
        <end position="141"/>
    </location>
</feature>